<keyword evidence="6 7" id="KW-0472">Membrane</keyword>
<dbReference type="PANTHER" id="PTHR33567:SF3">
    <property type="entry name" value="CHROMATE ION TRANSPORTER (EUROFUNG)"/>
    <property type="match status" value="1"/>
</dbReference>
<feature type="transmembrane region" description="Helical" evidence="7">
    <location>
        <begin position="92"/>
        <end position="115"/>
    </location>
</feature>
<dbReference type="InterPro" id="IPR014047">
    <property type="entry name" value="Chr_Tranpt_l_chain"/>
</dbReference>
<feature type="transmembrane region" description="Helical" evidence="7">
    <location>
        <begin position="426"/>
        <end position="446"/>
    </location>
</feature>
<evidence type="ECO:0000256" key="3">
    <source>
        <dbReference type="ARBA" id="ARBA00022475"/>
    </source>
</evidence>
<feature type="transmembrane region" description="Helical" evidence="7">
    <location>
        <begin position="121"/>
        <end position="145"/>
    </location>
</feature>
<evidence type="ECO:0000313" key="8">
    <source>
        <dbReference type="EMBL" id="ABF54764.1"/>
    </source>
</evidence>
<dbReference type="RefSeq" id="WP_011543327.1">
    <property type="nucleotide sequence ID" value="NC_008048.1"/>
</dbReference>
<dbReference type="KEGG" id="sal:Sala_3060"/>
<organism evidence="8 9">
    <name type="scientific">Sphingopyxis alaskensis (strain DSM 13593 / LMG 18877 / RB2256)</name>
    <name type="common">Sphingomonas alaskensis</name>
    <dbReference type="NCBI Taxonomy" id="317655"/>
    <lineage>
        <taxon>Bacteria</taxon>
        <taxon>Pseudomonadati</taxon>
        <taxon>Pseudomonadota</taxon>
        <taxon>Alphaproteobacteria</taxon>
        <taxon>Sphingomonadales</taxon>
        <taxon>Sphingomonadaceae</taxon>
        <taxon>Sphingopyxis</taxon>
    </lineage>
</organism>
<feature type="transmembrane region" description="Helical" evidence="7">
    <location>
        <begin position="215"/>
        <end position="236"/>
    </location>
</feature>
<accession>Q1GNK8</accession>
<evidence type="ECO:0000256" key="7">
    <source>
        <dbReference type="SAM" id="Phobius"/>
    </source>
</evidence>
<feature type="transmembrane region" description="Helical" evidence="7">
    <location>
        <begin position="157"/>
        <end position="186"/>
    </location>
</feature>
<dbReference type="Proteomes" id="UP000006578">
    <property type="component" value="Chromosome"/>
</dbReference>
<evidence type="ECO:0000256" key="6">
    <source>
        <dbReference type="ARBA" id="ARBA00023136"/>
    </source>
</evidence>
<evidence type="ECO:0000256" key="2">
    <source>
        <dbReference type="ARBA" id="ARBA00005262"/>
    </source>
</evidence>
<keyword evidence="3" id="KW-1003">Cell membrane</keyword>
<dbReference type="eggNOG" id="COG2059">
    <property type="taxonomic scope" value="Bacteria"/>
</dbReference>
<keyword evidence="4 7" id="KW-0812">Transmembrane</keyword>
<keyword evidence="9" id="KW-1185">Reference proteome</keyword>
<dbReference type="Pfam" id="PF02417">
    <property type="entry name" value="Chromate_transp"/>
    <property type="match status" value="2"/>
</dbReference>
<proteinExistence type="inferred from homology"/>
<dbReference type="InterPro" id="IPR003370">
    <property type="entry name" value="Chromate_transpt"/>
</dbReference>
<keyword evidence="5 7" id="KW-1133">Transmembrane helix</keyword>
<name>Q1GNK8_SPHAL</name>
<evidence type="ECO:0000256" key="1">
    <source>
        <dbReference type="ARBA" id="ARBA00004651"/>
    </source>
</evidence>
<feature type="transmembrane region" description="Helical" evidence="7">
    <location>
        <begin position="360"/>
        <end position="385"/>
    </location>
</feature>
<dbReference type="AlphaFoldDB" id="Q1GNK8"/>
<reference evidence="8 9" key="1">
    <citation type="journal article" date="2009" name="Proc. Natl. Acad. Sci. U.S.A.">
        <title>The genomic basis of trophic strategy in marine bacteria.</title>
        <authorList>
            <person name="Lauro F.M."/>
            <person name="McDougald D."/>
            <person name="Thomas T."/>
            <person name="Williams T.J."/>
            <person name="Egan S."/>
            <person name="Rice S."/>
            <person name="DeMaere M.Z."/>
            <person name="Ting L."/>
            <person name="Ertan H."/>
            <person name="Johnson J."/>
            <person name="Ferriera S."/>
            <person name="Lapidus A."/>
            <person name="Anderson I."/>
            <person name="Kyrpides N."/>
            <person name="Munk A.C."/>
            <person name="Detter C."/>
            <person name="Han C.S."/>
            <person name="Brown M.V."/>
            <person name="Robb F.T."/>
            <person name="Kjelleberg S."/>
            <person name="Cavicchioli R."/>
        </authorList>
    </citation>
    <scope>NUCLEOTIDE SEQUENCE [LARGE SCALE GENOMIC DNA]</scope>
    <source>
        <strain evidence="9">DSM 13593 / LMG 18877 / RB2256</strain>
    </source>
</reference>
<dbReference type="PANTHER" id="PTHR33567">
    <property type="entry name" value="CHROMATE ION TRANSPORTER (EUROFUNG)"/>
    <property type="match status" value="1"/>
</dbReference>
<dbReference type="STRING" id="317655.Sala_3060"/>
<evidence type="ECO:0000256" key="4">
    <source>
        <dbReference type="ARBA" id="ARBA00022692"/>
    </source>
</evidence>
<dbReference type="NCBIfam" id="TIGR00937">
    <property type="entry name" value="2A51"/>
    <property type="match status" value="1"/>
</dbReference>
<feature type="transmembrane region" description="Helical" evidence="7">
    <location>
        <begin position="319"/>
        <end position="348"/>
    </location>
</feature>
<comment type="subcellular location">
    <subcellularLocation>
        <location evidence="1">Cell membrane</location>
        <topology evidence="1">Multi-pass membrane protein</topology>
    </subcellularLocation>
</comment>
<evidence type="ECO:0000256" key="5">
    <source>
        <dbReference type="ARBA" id="ARBA00022989"/>
    </source>
</evidence>
<dbReference type="GO" id="GO:0015109">
    <property type="term" value="F:chromate transmembrane transporter activity"/>
    <property type="evidence" value="ECO:0007669"/>
    <property type="project" value="InterPro"/>
</dbReference>
<comment type="similarity">
    <text evidence="2">Belongs to the chromate ion transporter (CHR) (TC 2.A.51) family.</text>
</comment>
<gene>
    <name evidence="8" type="ordered locus">Sala_3060</name>
</gene>
<dbReference type="GO" id="GO:0005886">
    <property type="term" value="C:plasma membrane"/>
    <property type="evidence" value="ECO:0007669"/>
    <property type="project" value="UniProtKB-SubCell"/>
</dbReference>
<dbReference type="EMBL" id="CP000356">
    <property type="protein sequence ID" value="ABF54764.1"/>
    <property type="molecule type" value="Genomic_DNA"/>
</dbReference>
<feature type="transmembrane region" description="Helical" evidence="7">
    <location>
        <begin position="248"/>
        <end position="268"/>
    </location>
</feature>
<dbReference type="HOGENOM" id="CLU_018106_0_0_5"/>
<evidence type="ECO:0000313" key="9">
    <source>
        <dbReference type="Proteomes" id="UP000006578"/>
    </source>
</evidence>
<protein>
    <submittedName>
        <fullName evidence="8">Chromate transporter</fullName>
    </submittedName>
</protein>
<dbReference type="PIRSF" id="PIRSF004810">
    <property type="entry name" value="ChrA"/>
    <property type="match status" value="1"/>
</dbReference>
<sequence>MPMTDIPDVAPSPRHPRFADAIRAYARVGCLSFGGPAGQIALMHREFVDERRWVDEATFLHALNFCNLLPGPEAQQLATWIGWRLHGLKGGLAAGLLFVLPGAAVMLGLSMLYVLAAGLGWFAALFLGIKAAVLAIVVQALLRIAARALKTPLQRGIALASFVAIAIFTLPFPLVILGALLIGGAAGRWRSEWLKLSPTVAAPPPPAPSPWKQSLSAILIWGAVWAAPMLLILATLGRGHVLWDIGAFFSQLAVVTFGGAYAVLAYMAQEAVSGFGWLQPGEMADGLGLAETTPGPLILVTQFVGFLAAYRDAAPFTPFVAALFGAGLTLWVTFAPCFLWIFTFAPWIDRLERATGLKGALAAVTAAVVGVIANLSLWFALHVLFRDLIRSGWGVELPVLASLDLRALALALLAALLLFRFRMGIVPVLALCSAAGLLVGFVVPSLDFT</sequence>